<keyword evidence="2" id="KW-1185">Reference proteome</keyword>
<protein>
    <submittedName>
        <fullName evidence="1">Uncharacterized protein</fullName>
    </submittedName>
</protein>
<sequence length="89" mass="9405">MLLSSWSMLSTIDICNFSDGGVSPAEIERGSPVAFGTLKDMICGIRSFGPCVTSSEHVAEFGLGCREMNAPRNPNVVTAASRGTPKDKP</sequence>
<gene>
    <name evidence="1" type="ORF">VNO78_20299</name>
</gene>
<comment type="caution">
    <text evidence="1">The sequence shown here is derived from an EMBL/GenBank/DDBJ whole genome shotgun (WGS) entry which is preliminary data.</text>
</comment>
<reference evidence="1 2" key="1">
    <citation type="submission" date="2024-01" db="EMBL/GenBank/DDBJ databases">
        <title>The genomes of 5 underutilized Papilionoideae crops provide insights into root nodulation and disease resistanc.</title>
        <authorList>
            <person name="Jiang F."/>
        </authorList>
    </citation>
    <scope>NUCLEOTIDE SEQUENCE [LARGE SCALE GENOMIC DNA]</scope>
    <source>
        <strain evidence="1">DUOXIRENSHENG_FW03</strain>
        <tissue evidence="1">Leaves</tissue>
    </source>
</reference>
<evidence type="ECO:0000313" key="2">
    <source>
        <dbReference type="Proteomes" id="UP001386955"/>
    </source>
</evidence>
<proteinExistence type="predicted"/>
<dbReference type="Proteomes" id="UP001386955">
    <property type="component" value="Unassembled WGS sequence"/>
</dbReference>
<dbReference type="AlphaFoldDB" id="A0AAN9SA39"/>
<name>A0AAN9SA39_PSOTE</name>
<dbReference type="EMBL" id="JAYMYS010000005">
    <property type="protein sequence ID" value="KAK7391876.1"/>
    <property type="molecule type" value="Genomic_DNA"/>
</dbReference>
<organism evidence="1 2">
    <name type="scientific">Psophocarpus tetragonolobus</name>
    <name type="common">Winged bean</name>
    <name type="synonym">Dolichos tetragonolobus</name>
    <dbReference type="NCBI Taxonomy" id="3891"/>
    <lineage>
        <taxon>Eukaryota</taxon>
        <taxon>Viridiplantae</taxon>
        <taxon>Streptophyta</taxon>
        <taxon>Embryophyta</taxon>
        <taxon>Tracheophyta</taxon>
        <taxon>Spermatophyta</taxon>
        <taxon>Magnoliopsida</taxon>
        <taxon>eudicotyledons</taxon>
        <taxon>Gunneridae</taxon>
        <taxon>Pentapetalae</taxon>
        <taxon>rosids</taxon>
        <taxon>fabids</taxon>
        <taxon>Fabales</taxon>
        <taxon>Fabaceae</taxon>
        <taxon>Papilionoideae</taxon>
        <taxon>50 kb inversion clade</taxon>
        <taxon>NPAAA clade</taxon>
        <taxon>indigoferoid/millettioid clade</taxon>
        <taxon>Phaseoleae</taxon>
        <taxon>Psophocarpus</taxon>
    </lineage>
</organism>
<evidence type="ECO:0000313" key="1">
    <source>
        <dbReference type="EMBL" id="KAK7391876.1"/>
    </source>
</evidence>
<accession>A0AAN9SA39</accession>